<dbReference type="SUPFAM" id="SSF50475">
    <property type="entry name" value="FMN-binding split barrel"/>
    <property type="match status" value="1"/>
</dbReference>
<dbReference type="RefSeq" id="XP_008877471.1">
    <property type="nucleotide sequence ID" value="XM_008879249.1"/>
</dbReference>
<dbReference type="OrthoDB" id="298012at2759"/>
<reference evidence="7 8" key="2">
    <citation type="submission" date="2018-08" db="EMBL/GenBank/DDBJ databases">
        <title>Aphanomyces genome sequencing and annotation.</title>
        <authorList>
            <person name="Minardi D."/>
            <person name="Oidtmann B."/>
            <person name="Van Der Giezen M."/>
            <person name="Studholme D.J."/>
        </authorList>
    </citation>
    <scope>NUCLEOTIDE SEQUENCE [LARGE SCALE GENOMIC DNA]</scope>
    <source>
        <strain evidence="7 8">NJM0002</strain>
    </source>
</reference>
<evidence type="ECO:0000313" key="6">
    <source>
        <dbReference type="EMBL" id="ETV93911.1"/>
    </source>
</evidence>
<gene>
    <name evidence="7" type="ORF">DYB32_003112</name>
    <name evidence="6" type="ORF">H310_12255</name>
</gene>
<protein>
    <recommendedName>
        <fullName evidence="5">Flavin reductase like domain-containing protein</fullName>
    </recommendedName>
</protein>
<dbReference type="PANTHER" id="PTHR33798:SF5">
    <property type="entry name" value="FLAVIN REDUCTASE LIKE DOMAIN-CONTAINING PROTEIN"/>
    <property type="match status" value="1"/>
</dbReference>
<evidence type="ECO:0000313" key="8">
    <source>
        <dbReference type="Proteomes" id="UP000285060"/>
    </source>
</evidence>
<keyword evidence="3" id="KW-0288">FMN</keyword>
<comment type="similarity">
    <text evidence="4">Belongs to the flavoredoxin family.</text>
</comment>
<dbReference type="InterPro" id="IPR002563">
    <property type="entry name" value="Flavin_Rdtase-like_dom"/>
</dbReference>
<dbReference type="EMBL" id="QUSY01000180">
    <property type="protein sequence ID" value="RHY31843.1"/>
    <property type="molecule type" value="Genomic_DNA"/>
</dbReference>
<feature type="domain" description="Flavin reductase like" evidence="5">
    <location>
        <begin position="23"/>
        <end position="174"/>
    </location>
</feature>
<name>A0A024TK01_9STRA</name>
<keyword evidence="8" id="KW-1185">Reference proteome</keyword>
<evidence type="ECO:0000256" key="2">
    <source>
        <dbReference type="ARBA" id="ARBA00022630"/>
    </source>
</evidence>
<sequence>MSTVKHYDAKDIDSRLAYQLLVGTVVPRPIAWISTLSENGVSNLAPYSFFTVASTFPPVLSVTQVNPRVGVDKDTLSNLRQTKECQVNLVTQDLIEVMNGSCANYPRDVSEFEAVGIEPVEGTRVNAPGVAKSLVRMECTLRDVVSIGNSSVMYLDVVHFVVNDAVAGDGRIVDDALFVGVGKVGGDGYTSVKDRFELARPQL</sequence>
<accession>A0A024TK01</accession>
<dbReference type="Gene3D" id="2.30.110.10">
    <property type="entry name" value="Electron Transport, Fmn-binding Protein, Chain A"/>
    <property type="match status" value="1"/>
</dbReference>
<dbReference type="EMBL" id="KI913988">
    <property type="protein sequence ID" value="ETV93911.1"/>
    <property type="molecule type" value="Genomic_DNA"/>
</dbReference>
<dbReference type="AlphaFoldDB" id="A0A024TK01"/>
<dbReference type="STRING" id="157072.A0A024TK01"/>
<dbReference type="GO" id="GO:0010181">
    <property type="term" value="F:FMN binding"/>
    <property type="evidence" value="ECO:0007669"/>
    <property type="project" value="InterPro"/>
</dbReference>
<dbReference type="Pfam" id="PF01613">
    <property type="entry name" value="Flavin_Reduct"/>
    <property type="match status" value="1"/>
</dbReference>
<dbReference type="SMART" id="SM00903">
    <property type="entry name" value="Flavin_Reduct"/>
    <property type="match status" value="1"/>
</dbReference>
<comment type="cofactor">
    <cofactor evidence="1">
        <name>FMN</name>
        <dbReference type="ChEBI" id="CHEBI:58210"/>
    </cofactor>
</comment>
<dbReference type="GeneID" id="20089305"/>
<evidence type="ECO:0000256" key="3">
    <source>
        <dbReference type="ARBA" id="ARBA00022643"/>
    </source>
</evidence>
<proteinExistence type="inferred from homology"/>
<dbReference type="VEuPathDB" id="FungiDB:H310_12255"/>
<evidence type="ECO:0000313" key="7">
    <source>
        <dbReference type="EMBL" id="RHY31843.1"/>
    </source>
</evidence>
<reference evidence="6" key="1">
    <citation type="submission" date="2013-12" db="EMBL/GenBank/DDBJ databases">
        <title>The Genome Sequence of Aphanomyces invadans NJM9701.</title>
        <authorList>
            <consortium name="The Broad Institute Genomics Platform"/>
            <person name="Russ C."/>
            <person name="Tyler B."/>
            <person name="van West P."/>
            <person name="Dieguez-Uribeondo J."/>
            <person name="Young S.K."/>
            <person name="Zeng Q."/>
            <person name="Gargeya S."/>
            <person name="Fitzgerald M."/>
            <person name="Abouelleil A."/>
            <person name="Alvarado L."/>
            <person name="Chapman S.B."/>
            <person name="Gainer-Dewar J."/>
            <person name="Goldberg J."/>
            <person name="Griggs A."/>
            <person name="Gujja S."/>
            <person name="Hansen M."/>
            <person name="Howarth C."/>
            <person name="Imamovic A."/>
            <person name="Ireland A."/>
            <person name="Larimer J."/>
            <person name="McCowan C."/>
            <person name="Murphy C."/>
            <person name="Pearson M."/>
            <person name="Poon T.W."/>
            <person name="Priest M."/>
            <person name="Roberts A."/>
            <person name="Saif S."/>
            <person name="Shea T."/>
            <person name="Sykes S."/>
            <person name="Wortman J."/>
            <person name="Nusbaum C."/>
            <person name="Birren B."/>
        </authorList>
    </citation>
    <scope>NUCLEOTIDE SEQUENCE [LARGE SCALE GENOMIC DNA]</scope>
    <source>
        <strain evidence="6">NJM9701</strain>
    </source>
</reference>
<dbReference type="eggNOG" id="ENOG502S86W">
    <property type="taxonomic scope" value="Eukaryota"/>
</dbReference>
<evidence type="ECO:0000259" key="5">
    <source>
        <dbReference type="SMART" id="SM00903"/>
    </source>
</evidence>
<evidence type="ECO:0000256" key="1">
    <source>
        <dbReference type="ARBA" id="ARBA00001917"/>
    </source>
</evidence>
<keyword evidence="2" id="KW-0285">Flavoprotein</keyword>
<dbReference type="InterPro" id="IPR012349">
    <property type="entry name" value="Split_barrel_FMN-bd"/>
</dbReference>
<dbReference type="PANTHER" id="PTHR33798">
    <property type="entry name" value="FLAVOPROTEIN OXYGENASE"/>
    <property type="match status" value="1"/>
</dbReference>
<organism evidence="6">
    <name type="scientific">Aphanomyces invadans</name>
    <dbReference type="NCBI Taxonomy" id="157072"/>
    <lineage>
        <taxon>Eukaryota</taxon>
        <taxon>Sar</taxon>
        <taxon>Stramenopiles</taxon>
        <taxon>Oomycota</taxon>
        <taxon>Saprolegniomycetes</taxon>
        <taxon>Saprolegniales</taxon>
        <taxon>Verrucalvaceae</taxon>
        <taxon>Aphanomyces</taxon>
    </lineage>
</organism>
<evidence type="ECO:0000256" key="4">
    <source>
        <dbReference type="ARBA" id="ARBA00038054"/>
    </source>
</evidence>
<dbReference type="Proteomes" id="UP000285060">
    <property type="component" value="Unassembled WGS sequence"/>
</dbReference>